<gene>
    <name evidence="1" type="ORF">LPJ66_010389</name>
</gene>
<feature type="non-terminal residue" evidence="1">
    <location>
        <position position="177"/>
    </location>
</feature>
<evidence type="ECO:0000313" key="1">
    <source>
        <dbReference type="EMBL" id="KAJ1884892.1"/>
    </source>
</evidence>
<organism evidence="1 2">
    <name type="scientific">Kickxella alabastrina</name>
    <dbReference type="NCBI Taxonomy" id="61397"/>
    <lineage>
        <taxon>Eukaryota</taxon>
        <taxon>Fungi</taxon>
        <taxon>Fungi incertae sedis</taxon>
        <taxon>Zoopagomycota</taxon>
        <taxon>Kickxellomycotina</taxon>
        <taxon>Kickxellomycetes</taxon>
        <taxon>Kickxellales</taxon>
        <taxon>Kickxellaceae</taxon>
        <taxon>Kickxella</taxon>
    </lineage>
</organism>
<name>A0ACC1I0L5_9FUNG</name>
<dbReference type="EMBL" id="JANBPG010002704">
    <property type="protein sequence ID" value="KAJ1884892.1"/>
    <property type="molecule type" value="Genomic_DNA"/>
</dbReference>
<proteinExistence type="predicted"/>
<protein>
    <submittedName>
        <fullName evidence="1">Uncharacterized protein</fullName>
    </submittedName>
</protein>
<reference evidence="1" key="1">
    <citation type="submission" date="2022-07" db="EMBL/GenBank/DDBJ databases">
        <title>Phylogenomic reconstructions and comparative analyses of Kickxellomycotina fungi.</title>
        <authorList>
            <person name="Reynolds N.K."/>
            <person name="Stajich J.E."/>
            <person name="Barry K."/>
            <person name="Grigoriev I.V."/>
            <person name="Crous P."/>
            <person name="Smith M.E."/>
        </authorList>
    </citation>
    <scope>NUCLEOTIDE SEQUENCE</scope>
    <source>
        <strain evidence="1">Benny 63K</strain>
    </source>
</reference>
<keyword evidence="2" id="KW-1185">Reference proteome</keyword>
<accession>A0ACC1I0L5</accession>
<dbReference type="Proteomes" id="UP001150581">
    <property type="component" value="Unassembled WGS sequence"/>
</dbReference>
<sequence length="177" mass="19169">MAALITTVDGLQAEFLAELQSHSYGIKSFTAPTTTATDKSSASILSFVSTIHLLDSSSDDISGNAVTVTLDTAGYTVESFGSLALHVGQRFESLTALLSELSPEFNYAMHRSLSARLLAFSNLQSNNDSDEGDEKFRTNIFQVIDPIAKDDFAKISAALDTAGNTLDYRRYGDTFFE</sequence>
<evidence type="ECO:0000313" key="2">
    <source>
        <dbReference type="Proteomes" id="UP001150581"/>
    </source>
</evidence>
<comment type="caution">
    <text evidence="1">The sequence shown here is derived from an EMBL/GenBank/DDBJ whole genome shotgun (WGS) entry which is preliminary data.</text>
</comment>